<evidence type="ECO:0000256" key="3">
    <source>
        <dbReference type="ARBA" id="ARBA00001970"/>
    </source>
</evidence>
<dbReference type="PANTHER" id="PTHR31388:SF6">
    <property type="entry name" value="PEROXIDASE"/>
    <property type="match status" value="1"/>
</dbReference>
<evidence type="ECO:0000256" key="5">
    <source>
        <dbReference type="ARBA" id="ARBA00022559"/>
    </source>
</evidence>
<evidence type="ECO:0000313" key="14">
    <source>
        <dbReference type="Proteomes" id="UP000823775"/>
    </source>
</evidence>
<gene>
    <name evidence="13" type="ORF">HAX54_004485</name>
</gene>
<dbReference type="SUPFAM" id="SSF48113">
    <property type="entry name" value="Heme-dependent peroxidases"/>
    <property type="match status" value="1"/>
</dbReference>
<keyword evidence="8" id="KW-0106">Calcium</keyword>
<dbReference type="EC" id="1.11.1.7" evidence="4"/>
<keyword evidence="9" id="KW-0560">Oxidoreductase</keyword>
<dbReference type="EMBL" id="JACEIK010012072">
    <property type="protein sequence ID" value="MCE3216023.1"/>
    <property type="molecule type" value="Genomic_DNA"/>
</dbReference>
<evidence type="ECO:0000256" key="9">
    <source>
        <dbReference type="ARBA" id="ARBA00023002"/>
    </source>
</evidence>
<keyword evidence="7" id="KW-0479">Metal-binding</keyword>
<evidence type="ECO:0000256" key="4">
    <source>
        <dbReference type="ARBA" id="ARBA00012313"/>
    </source>
</evidence>
<keyword evidence="5" id="KW-0575">Peroxidase</keyword>
<comment type="similarity">
    <text evidence="11">Belongs to the peroxidase family.</text>
</comment>
<dbReference type="InterPro" id="IPR019794">
    <property type="entry name" value="Peroxidases_AS"/>
</dbReference>
<proteinExistence type="inferred from homology"/>
<dbReference type="Gene3D" id="1.10.520.10">
    <property type="match status" value="1"/>
</dbReference>
<dbReference type="Proteomes" id="UP000823775">
    <property type="component" value="Unassembled WGS sequence"/>
</dbReference>
<evidence type="ECO:0000256" key="7">
    <source>
        <dbReference type="ARBA" id="ARBA00022723"/>
    </source>
</evidence>
<keyword evidence="10" id="KW-0408">Iron</keyword>
<keyword evidence="14" id="KW-1185">Reference proteome</keyword>
<dbReference type="InterPro" id="IPR000823">
    <property type="entry name" value="Peroxidase_pln"/>
</dbReference>
<keyword evidence="6" id="KW-0349">Heme</keyword>
<evidence type="ECO:0000259" key="12">
    <source>
        <dbReference type="PROSITE" id="PS50873"/>
    </source>
</evidence>
<evidence type="ECO:0000256" key="10">
    <source>
        <dbReference type="ARBA" id="ARBA00023004"/>
    </source>
</evidence>
<dbReference type="InterPro" id="IPR010255">
    <property type="entry name" value="Haem_peroxidase_sf"/>
</dbReference>
<dbReference type="Pfam" id="PF00141">
    <property type="entry name" value="peroxidase"/>
    <property type="match status" value="1"/>
</dbReference>
<comment type="catalytic activity">
    <reaction evidence="1">
        <text>2 a phenolic donor + H2O2 = 2 a phenolic radical donor + 2 H2O</text>
        <dbReference type="Rhea" id="RHEA:56136"/>
        <dbReference type="ChEBI" id="CHEBI:15377"/>
        <dbReference type="ChEBI" id="CHEBI:16240"/>
        <dbReference type="ChEBI" id="CHEBI:139520"/>
        <dbReference type="ChEBI" id="CHEBI:139521"/>
        <dbReference type="EC" id="1.11.1.7"/>
    </reaction>
</comment>
<sequence>MAASLLRLHFHDCFVNGCDASVLLDGNSTTSEKFAPANLNSTEINKLQWDRCRHNLDSSLVSELQACALPQVMETALPLLTGTPLTLTYYFKNLLNGRGLLESDNKILYSSDAALATAKTLV</sequence>
<comment type="caution">
    <text evidence="13">The sequence shown here is derived from an EMBL/GenBank/DDBJ whole genome shotgun (WGS) entry which is preliminary data.</text>
</comment>
<evidence type="ECO:0000256" key="6">
    <source>
        <dbReference type="ARBA" id="ARBA00022617"/>
    </source>
</evidence>
<dbReference type="InterPro" id="IPR002016">
    <property type="entry name" value="Haem_peroxidase"/>
</dbReference>
<dbReference type="PROSITE" id="PS00436">
    <property type="entry name" value="PEROXIDASE_2"/>
    <property type="match status" value="1"/>
</dbReference>
<comment type="cofactor">
    <cofactor evidence="3">
        <name>heme b</name>
        <dbReference type="ChEBI" id="CHEBI:60344"/>
    </cofactor>
</comment>
<evidence type="ECO:0000313" key="13">
    <source>
        <dbReference type="EMBL" id="MCE3216023.1"/>
    </source>
</evidence>
<protein>
    <recommendedName>
        <fullName evidence="4">peroxidase</fullName>
        <ecNumber evidence="4">1.11.1.7</ecNumber>
    </recommendedName>
</protein>
<accession>A0ABS8WXU9</accession>
<feature type="domain" description="Plant heme peroxidase family profile" evidence="12">
    <location>
        <begin position="1"/>
        <end position="68"/>
    </location>
</feature>
<comment type="cofactor">
    <cofactor evidence="2">
        <name>Ca(2+)</name>
        <dbReference type="ChEBI" id="CHEBI:29108"/>
    </cofactor>
</comment>
<name>A0ABS8WXU9_DATST</name>
<evidence type="ECO:0000256" key="8">
    <source>
        <dbReference type="ARBA" id="ARBA00022837"/>
    </source>
</evidence>
<evidence type="ECO:0000256" key="1">
    <source>
        <dbReference type="ARBA" id="ARBA00000189"/>
    </source>
</evidence>
<reference evidence="13 14" key="1">
    <citation type="journal article" date="2021" name="BMC Genomics">
        <title>Datura genome reveals duplications of psychoactive alkaloid biosynthetic genes and high mutation rate following tissue culture.</title>
        <authorList>
            <person name="Rajewski A."/>
            <person name="Carter-House D."/>
            <person name="Stajich J."/>
            <person name="Litt A."/>
        </authorList>
    </citation>
    <scope>NUCLEOTIDE SEQUENCE [LARGE SCALE GENOMIC DNA]</scope>
    <source>
        <strain evidence="13">AR-01</strain>
    </source>
</reference>
<dbReference type="PROSITE" id="PS50873">
    <property type="entry name" value="PEROXIDASE_4"/>
    <property type="match status" value="1"/>
</dbReference>
<evidence type="ECO:0000256" key="11">
    <source>
        <dbReference type="RuleBase" id="RU004241"/>
    </source>
</evidence>
<dbReference type="PANTHER" id="PTHR31388">
    <property type="entry name" value="PEROXIDASE 72-RELATED"/>
    <property type="match status" value="1"/>
</dbReference>
<organism evidence="13 14">
    <name type="scientific">Datura stramonium</name>
    <name type="common">Jimsonweed</name>
    <name type="synonym">Common thornapple</name>
    <dbReference type="NCBI Taxonomy" id="4076"/>
    <lineage>
        <taxon>Eukaryota</taxon>
        <taxon>Viridiplantae</taxon>
        <taxon>Streptophyta</taxon>
        <taxon>Embryophyta</taxon>
        <taxon>Tracheophyta</taxon>
        <taxon>Spermatophyta</taxon>
        <taxon>Magnoliopsida</taxon>
        <taxon>eudicotyledons</taxon>
        <taxon>Gunneridae</taxon>
        <taxon>Pentapetalae</taxon>
        <taxon>asterids</taxon>
        <taxon>lamiids</taxon>
        <taxon>Solanales</taxon>
        <taxon>Solanaceae</taxon>
        <taxon>Solanoideae</taxon>
        <taxon>Datureae</taxon>
        <taxon>Datura</taxon>
    </lineage>
</organism>
<evidence type="ECO:0000256" key="2">
    <source>
        <dbReference type="ARBA" id="ARBA00001913"/>
    </source>
</evidence>